<dbReference type="EMBL" id="CP007155">
    <property type="protein sequence ID" value="AHH96953.1"/>
    <property type="molecule type" value="Genomic_DNA"/>
</dbReference>
<feature type="transmembrane region" description="Helical" evidence="7">
    <location>
        <begin position="555"/>
        <end position="576"/>
    </location>
</feature>
<dbReference type="PATRIC" id="fig|1449976.3.peg.3613"/>
<sequence>MTSLVEQNNRTTATFIGSQALPDHVPRGLLSVVVARPKVVLLVSLLFIVIAGVLGVDALSSLKVGGYDLPDSQSTVGSRILADKFPAANPNLVVYVEKTGGGLEDRDITDIGHELTAKLANEPGVNLVASYWDTPVEQLRNRGNYGALIMLRVSGDEDQSAKVVQRLHTRFSRAAGPVRVQFGGVTQANNDMNAQATKDLATAESVAIPLTLVLLLIVFGTVVAAGLPLFIGILSIIGTLGVLRALALFYDVSVFSVNLAIALGLGLAVDYSLLFVSRYREEFGRRPDTTSALVVTMRTAGRTIVFSGATVAVALSCLLVFPQYLLRSFAYAGVAVVAVTVAGALVALPALLALLGNRVNRGRLPWRRAVHLEPDVGFWGKVAGKVLRAPLSFGVPVLAGLLLLSIPISHVHFGLADERVLPTTAESRQVADQLRDHFATGGMGSLAVVAESWPTTARSTSQVADYASALSRVPGVRRVDSAAGSYAYGSPTPAMARDLHRLGDSTWLSVVSDVEPYSSAAANIAREVRAVPVPGGHSVLVTGQPAQLVDVSDEVAARVPLALGLIALTALALLLLLTGSVLLSVEALLINLLTMAAVFGVLVWVFQDGHLASLLGFTPTTMSVVFPVLVFCVSFGLSMDYQVFVLARITELHNEGLPLRSAVVLGLSSSGRVISAAAGVLCVSFFAMVTSQVSFIQFIGLGAALAVLLDALIVRPVLVPALMSLGGRLNWWAPAPVRALHRRFGPREN</sequence>
<dbReference type="eggNOG" id="COG2409">
    <property type="taxonomic scope" value="Bacteria"/>
</dbReference>
<evidence type="ECO:0000256" key="2">
    <source>
        <dbReference type="ARBA" id="ARBA00010157"/>
    </source>
</evidence>
<dbReference type="InterPro" id="IPR000731">
    <property type="entry name" value="SSD"/>
</dbReference>
<dbReference type="HOGENOM" id="CLU_005108_5_1_11"/>
<keyword evidence="6 7" id="KW-0472">Membrane</keyword>
<dbReference type="Gene3D" id="1.20.1640.10">
    <property type="entry name" value="Multidrug efflux transporter AcrB transmembrane domain"/>
    <property type="match status" value="2"/>
</dbReference>
<evidence type="ECO:0000256" key="1">
    <source>
        <dbReference type="ARBA" id="ARBA00004651"/>
    </source>
</evidence>
<dbReference type="AlphaFoldDB" id="W5W6Z7"/>
<evidence type="ECO:0000313" key="9">
    <source>
        <dbReference type="EMBL" id="AHH96953.1"/>
    </source>
</evidence>
<proteinExistence type="inferred from homology"/>
<dbReference type="Proteomes" id="UP000019225">
    <property type="component" value="Chromosome"/>
</dbReference>
<dbReference type="KEGG" id="kal:KALB_3589"/>
<dbReference type="GO" id="GO:0005886">
    <property type="term" value="C:plasma membrane"/>
    <property type="evidence" value="ECO:0007669"/>
    <property type="project" value="UniProtKB-SubCell"/>
</dbReference>
<evidence type="ECO:0000256" key="7">
    <source>
        <dbReference type="SAM" id="Phobius"/>
    </source>
</evidence>
<evidence type="ECO:0000256" key="4">
    <source>
        <dbReference type="ARBA" id="ARBA00022692"/>
    </source>
</evidence>
<dbReference type="PROSITE" id="PS50156">
    <property type="entry name" value="SSD"/>
    <property type="match status" value="1"/>
</dbReference>
<accession>W5W6Z7</accession>
<dbReference type="Pfam" id="PF03176">
    <property type="entry name" value="MMPL"/>
    <property type="match status" value="2"/>
</dbReference>
<comment type="similarity">
    <text evidence="2">Belongs to the resistance-nodulation-cell division (RND) (TC 2.A.6) family. MmpL subfamily.</text>
</comment>
<evidence type="ECO:0000256" key="3">
    <source>
        <dbReference type="ARBA" id="ARBA00022475"/>
    </source>
</evidence>
<evidence type="ECO:0000256" key="6">
    <source>
        <dbReference type="ARBA" id="ARBA00023136"/>
    </source>
</evidence>
<keyword evidence="10" id="KW-1185">Reference proteome</keyword>
<keyword evidence="5 7" id="KW-1133">Transmembrane helix</keyword>
<dbReference type="PANTHER" id="PTHR33406:SF11">
    <property type="entry name" value="MEMBRANE PROTEIN SCO6666-RELATED"/>
    <property type="match status" value="1"/>
</dbReference>
<feature type="transmembrane region" description="Helical" evidence="7">
    <location>
        <begin position="662"/>
        <end position="689"/>
    </location>
</feature>
<feature type="transmembrane region" description="Helical" evidence="7">
    <location>
        <begin position="391"/>
        <end position="413"/>
    </location>
</feature>
<feature type="transmembrane region" description="Helical" evidence="7">
    <location>
        <begin position="304"/>
        <end position="325"/>
    </location>
</feature>
<evidence type="ECO:0000256" key="5">
    <source>
        <dbReference type="ARBA" id="ARBA00022989"/>
    </source>
</evidence>
<feature type="transmembrane region" description="Helical" evidence="7">
    <location>
        <begin position="588"/>
        <end position="606"/>
    </location>
</feature>
<feature type="transmembrane region" description="Helical" evidence="7">
    <location>
        <begin position="39"/>
        <end position="59"/>
    </location>
</feature>
<dbReference type="InterPro" id="IPR050545">
    <property type="entry name" value="Mycobact_MmpL"/>
</dbReference>
<dbReference type="SUPFAM" id="SSF82866">
    <property type="entry name" value="Multidrug efflux transporter AcrB transmembrane domain"/>
    <property type="match status" value="2"/>
</dbReference>
<keyword evidence="4 7" id="KW-0812">Transmembrane</keyword>
<dbReference type="InterPro" id="IPR004869">
    <property type="entry name" value="MMPL_dom"/>
</dbReference>
<feature type="transmembrane region" description="Helical" evidence="7">
    <location>
        <begin position="212"/>
        <end position="243"/>
    </location>
</feature>
<protein>
    <submittedName>
        <fullName evidence="9">Drug exporter of the RND superfamily-like protein</fullName>
    </submittedName>
</protein>
<name>W5W6Z7_9PSEU</name>
<evidence type="ECO:0000313" key="10">
    <source>
        <dbReference type="Proteomes" id="UP000019225"/>
    </source>
</evidence>
<feature type="domain" description="SSD" evidence="8">
    <location>
        <begin position="229"/>
        <end position="354"/>
    </location>
</feature>
<keyword evidence="3" id="KW-1003">Cell membrane</keyword>
<feature type="transmembrane region" description="Helical" evidence="7">
    <location>
        <begin position="626"/>
        <end position="650"/>
    </location>
</feature>
<evidence type="ECO:0000259" key="8">
    <source>
        <dbReference type="PROSITE" id="PS50156"/>
    </source>
</evidence>
<gene>
    <name evidence="9" type="ORF">KALB_3589</name>
</gene>
<comment type="subcellular location">
    <subcellularLocation>
        <location evidence="1">Cell membrane</location>
        <topology evidence="1">Multi-pass membrane protein</topology>
    </subcellularLocation>
</comment>
<dbReference type="PANTHER" id="PTHR33406">
    <property type="entry name" value="MEMBRANE PROTEIN MJ1562-RELATED"/>
    <property type="match status" value="1"/>
</dbReference>
<organism evidence="9 10">
    <name type="scientific">Kutzneria albida DSM 43870</name>
    <dbReference type="NCBI Taxonomy" id="1449976"/>
    <lineage>
        <taxon>Bacteria</taxon>
        <taxon>Bacillati</taxon>
        <taxon>Actinomycetota</taxon>
        <taxon>Actinomycetes</taxon>
        <taxon>Pseudonocardiales</taxon>
        <taxon>Pseudonocardiaceae</taxon>
        <taxon>Kutzneria</taxon>
    </lineage>
</organism>
<feature type="transmembrane region" description="Helical" evidence="7">
    <location>
        <begin position="331"/>
        <end position="355"/>
    </location>
</feature>
<reference evidence="9 10" key="1">
    <citation type="journal article" date="2014" name="BMC Genomics">
        <title>Complete genome sequence of producer of the glycopeptide antibiotic Aculeximycin Kutzneria albida DSM 43870T, a representative of minor genus of Pseudonocardiaceae.</title>
        <authorList>
            <person name="Rebets Y."/>
            <person name="Tokovenko B."/>
            <person name="Lushchyk I."/>
            <person name="Ruckert C."/>
            <person name="Zaburannyi N."/>
            <person name="Bechthold A."/>
            <person name="Kalinowski J."/>
            <person name="Luzhetskyy A."/>
        </authorList>
    </citation>
    <scope>NUCLEOTIDE SEQUENCE [LARGE SCALE GENOMIC DNA]</scope>
    <source>
        <strain evidence="9">DSM 43870</strain>
    </source>
</reference>
<feature type="transmembrane region" description="Helical" evidence="7">
    <location>
        <begin position="255"/>
        <end position="276"/>
    </location>
</feature>